<sequence length="153" mass="16670">MSVSPALPIKTTSVEGGYNRTLFTSSEKRLELGGVAVASHTDVCVWGWRTKRSTQKKGITTVTPPYTASRTSGFVGSNLTTTTMVVFEDYTTEFVKRMLKAVHFSVALERLHHDAIAVEAPPNPPDGPSWLESKTCQPNVQGKNRAGNFNIAT</sequence>
<organism evidence="2 3">
    <name type="scientific">Mikania micrantha</name>
    <name type="common">bitter vine</name>
    <dbReference type="NCBI Taxonomy" id="192012"/>
    <lineage>
        <taxon>Eukaryota</taxon>
        <taxon>Viridiplantae</taxon>
        <taxon>Streptophyta</taxon>
        <taxon>Embryophyta</taxon>
        <taxon>Tracheophyta</taxon>
        <taxon>Spermatophyta</taxon>
        <taxon>Magnoliopsida</taxon>
        <taxon>eudicotyledons</taxon>
        <taxon>Gunneridae</taxon>
        <taxon>Pentapetalae</taxon>
        <taxon>asterids</taxon>
        <taxon>campanulids</taxon>
        <taxon>Asterales</taxon>
        <taxon>Asteraceae</taxon>
        <taxon>Asteroideae</taxon>
        <taxon>Heliantheae alliance</taxon>
        <taxon>Eupatorieae</taxon>
        <taxon>Mikania</taxon>
    </lineage>
</organism>
<evidence type="ECO:0000313" key="2">
    <source>
        <dbReference type="EMBL" id="KAD3336463.1"/>
    </source>
</evidence>
<evidence type="ECO:0000313" key="3">
    <source>
        <dbReference type="Proteomes" id="UP000326396"/>
    </source>
</evidence>
<dbReference type="AlphaFoldDB" id="A0A5N6M7W0"/>
<accession>A0A5N6M7W0</accession>
<comment type="caution">
    <text evidence="2">The sequence shown here is derived from an EMBL/GenBank/DDBJ whole genome shotgun (WGS) entry which is preliminary data.</text>
</comment>
<name>A0A5N6M7W0_9ASTR</name>
<proteinExistence type="predicted"/>
<feature type="region of interest" description="Disordered" evidence="1">
    <location>
        <begin position="118"/>
        <end position="153"/>
    </location>
</feature>
<gene>
    <name evidence="2" type="ORF">E3N88_31982</name>
</gene>
<evidence type="ECO:0000256" key="1">
    <source>
        <dbReference type="SAM" id="MobiDB-lite"/>
    </source>
</evidence>
<feature type="compositionally biased region" description="Polar residues" evidence="1">
    <location>
        <begin position="132"/>
        <end position="142"/>
    </location>
</feature>
<reference evidence="2 3" key="1">
    <citation type="submission" date="2019-05" db="EMBL/GenBank/DDBJ databases">
        <title>Mikania micrantha, genome provides insights into the molecular mechanism of rapid growth.</title>
        <authorList>
            <person name="Liu B."/>
        </authorList>
    </citation>
    <scope>NUCLEOTIDE SEQUENCE [LARGE SCALE GENOMIC DNA]</scope>
    <source>
        <strain evidence="2">NLD-2019</strain>
        <tissue evidence="2">Leaf</tissue>
    </source>
</reference>
<keyword evidence="3" id="KW-1185">Reference proteome</keyword>
<dbReference type="EMBL" id="SZYD01000016">
    <property type="protein sequence ID" value="KAD3336463.1"/>
    <property type="molecule type" value="Genomic_DNA"/>
</dbReference>
<protein>
    <submittedName>
        <fullName evidence="2">Uncharacterized protein</fullName>
    </submittedName>
</protein>
<dbReference type="Proteomes" id="UP000326396">
    <property type="component" value="Linkage Group LG6"/>
</dbReference>